<proteinExistence type="predicted"/>
<protein>
    <submittedName>
        <fullName evidence="1">Uncharacterized protein</fullName>
    </submittedName>
</protein>
<dbReference type="EMBL" id="JANYMP010000026">
    <property type="protein sequence ID" value="MCS7482811.1"/>
    <property type="molecule type" value="Genomic_DNA"/>
</dbReference>
<accession>A0A9X2VTS8</accession>
<sequence>MVVLVFLIGALLGLLVGAAVCVRNVRQEVPTRVAFRMHVLESRLSALQSSVDQALSRWNDDVPAPRRERVLD</sequence>
<name>A0A9X2VTS8_9PSEU</name>
<comment type="caution">
    <text evidence="1">The sequence shown here is derived from an EMBL/GenBank/DDBJ whole genome shotgun (WGS) entry which is preliminary data.</text>
</comment>
<keyword evidence="2" id="KW-1185">Reference proteome</keyword>
<evidence type="ECO:0000313" key="2">
    <source>
        <dbReference type="Proteomes" id="UP001141259"/>
    </source>
</evidence>
<reference evidence="1" key="1">
    <citation type="submission" date="2022-08" db="EMBL/GenBank/DDBJ databases">
        <authorList>
            <person name="Tistechok S."/>
            <person name="Samborskyy M."/>
            <person name="Roman I."/>
        </authorList>
    </citation>
    <scope>NUCLEOTIDE SEQUENCE</scope>
    <source>
        <strain evidence="1">DSM 103496</strain>
    </source>
</reference>
<dbReference type="AlphaFoldDB" id="A0A9X2VTS8"/>
<gene>
    <name evidence="1" type="ORF">NZH93_38695</name>
</gene>
<dbReference type="RefSeq" id="WP_259628274.1">
    <property type="nucleotide sequence ID" value="NZ_JANYMP010000026.1"/>
</dbReference>
<organism evidence="1 2">
    <name type="scientific">Umezawaea endophytica</name>
    <dbReference type="NCBI Taxonomy" id="1654476"/>
    <lineage>
        <taxon>Bacteria</taxon>
        <taxon>Bacillati</taxon>
        <taxon>Actinomycetota</taxon>
        <taxon>Actinomycetes</taxon>
        <taxon>Pseudonocardiales</taxon>
        <taxon>Pseudonocardiaceae</taxon>
        <taxon>Umezawaea</taxon>
    </lineage>
</organism>
<evidence type="ECO:0000313" key="1">
    <source>
        <dbReference type="EMBL" id="MCS7482811.1"/>
    </source>
</evidence>
<dbReference type="Proteomes" id="UP001141259">
    <property type="component" value="Unassembled WGS sequence"/>
</dbReference>